<dbReference type="InterPro" id="IPR016161">
    <property type="entry name" value="Ald_DH/histidinol_DH"/>
</dbReference>
<dbReference type="Gene3D" id="3.20.20.220">
    <property type="match status" value="1"/>
</dbReference>
<sequence>MWRGLLPLETSLEKLPEVELDTREVIALAGDLLVASNRQLLPVEKRRAAQMARLMEDEPGRVFTFAMTDQVLRPPTARRQAKRFRDLLATYGTPQFLPLHQKAMLQAGAAASAVLPGMVMPRVTQHLREESRHVILSDEATSLTEHIQRRKGEGFELILNQLGEAVLGETEATHRLQANLARLADPGCEAISVKLSAFFSQIHPVADRETADILKDRLRQLYRAARQNPKSDGGAKFVNLDMEEYRDLRLTCAVFVEVLDEEEFHHLEAGIVLQAYLPDSWPVQKALQVWARRRVEAGGAPIRVRLVKGANLAMERVDAEWHGWPLAPYGIKHESDANFRRMLQQACSPENTGMKVAVASHNLFDIAYGLLLREKRGVRDRVSFEMLEGMADHQARGVKQQTGSVRLYAPVVSDADFPAAIAYLIRRLDENTSPENFLHDLFGMKPGDAAWSRQVQTFLDGCHAVPTTAWVPFRKQERSRQIATASRLSDAFENAADTDFSVDTNVDWIRGPVDAVREAEAVKVPLQVSGIFRDGTSRGESNDPSRPEKVVCDFAQASWEEAMEAIETAQGARDQWNARTLEQRAEILLEVAAKLERQRASAIVAMVREAGKAVLEADSEVSEAVDFANYYARSLMAGGWFDGTRFEPCGPVVIAPPWNFPFAIPCGGVLAALAAGTSVILKPAPQAVLCAWTMVEALWNAGVPREVLQFLPCADGPVARDLITDPRIGAVILTGGYDTAVRFLDWKPELPLLAETSGVNAMIISAAADPDLAVKDLVYSAFRHGGQKCSAASLAILEAELYDDPSFMAKLRDAASSLTVGGSWNYASVVTPLIRPPEEALKRGLTELDQGESWLLEPKPVDGNPQLWSPGIRLGVKPDGWFRACECFGPTLGLIRAKDIAHAIQIQNQSDFGLTGGIHSLDADEIAQWEAAVEVGNAYINRPITGAIVNRQPFGGWKKSCFGPGAKAGGPNYVAQFGKWEDADEPQFRAPVSAVVAEFLELDSTGEFRVAAESDAWWWQREFSVDHDPSALACESNVFRYRVLGRVLLRSSEERDLRRMVAAALATGRRADAMDLSLDPSQPVFDWMRGFQVIRESDKQLVERLAPRLYGAMRVVDAPGTVRAEAAKCGLRISTATPVNNGRIELLRYVQEQSVTRTLHRHGSPLPELSGTPAAN</sequence>
<dbReference type="SUPFAM" id="SSF53720">
    <property type="entry name" value="ALDH-like"/>
    <property type="match status" value="1"/>
</dbReference>
<dbReference type="GO" id="GO:0003842">
    <property type="term" value="F:L-glutamate gamma-semialdehyde dehydrogenase activity"/>
    <property type="evidence" value="ECO:0007669"/>
    <property type="project" value="UniProtKB-EC"/>
</dbReference>
<proteinExistence type="predicted"/>
<dbReference type="EMBL" id="JACHFD010000034">
    <property type="protein sequence ID" value="MBB5353746.1"/>
    <property type="molecule type" value="Genomic_DNA"/>
</dbReference>
<feature type="domain" description="Aldehyde dehydrogenase" evidence="8">
    <location>
        <begin position="538"/>
        <end position="977"/>
    </location>
</feature>
<dbReference type="InterPro" id="IPR050485">
    <property type="entry name" value="Proline_metab_enzyme"/>
</dbReference>
<evidence type="ECO:0000256" key="6">
    <source>
        <dbReference type="PIRSR" id="PIRSR000197-1"/>
    </source>
</evidence>
<gene>
    <name evidence="10" type="ORF">HNR46_004008</name>
</gene>
<dbReference type="PIRSF" id="PIRSF000197">
    <property type="entry name" value="Bifunct_PutA"/>
    <property type="match status" value="1"/>
</dbReference>
<evidence type="ECO:0000313" key="11">
    <source>
        <dbReference type="Proteomes" id="UP000557717"/>
    </source>
</evidence>
<name>A0A840V9J5_9BACT</name>
<comment type="catalytic activity">
    <reaction evidence="5">
        <text>L-glutamate 5-semialdehyde + NAD(+) + H2O = L-glutamate + NADH + 2 H(+)</text>
        <dbReference type="Rhea" id="RHEA:30235"/>
        <dbReference type="ChEBI" id="CHEBI:15377"/>
        <dbReference type="ChEBI" id="CHEBI:15378"/>
        <dbReference type="ChEBI" id="CHEBI:29985"/>
        <dbReference type="ChEBI" id="CHEBI:57540"/>
        <dbReference type="ChEBI" id="CHEBI:57945"/>
        <dbReference type="ChEBI" id="CHEBI:58066"/>
        <dbReference type="EC" id="1.2.1.88"/>
    </reaction>
</comment>
<dbReference type="InterPro" id="IPR029041">
    <property type="entry name" value="FAD-linked_oxidoreductase-like"/>
</dbReference>
<evidence type="ECO:0000256" key="5">
    <source>
        <dbReference type="ARBA" id="ARBA00048142"/>
    </source>
</evidence>
<protein>
    <recommendedName>
        <fullName evidence="2">L-glutamate gamma-semialdehyde dehydrogenase</fullName>
        <ecNumber evidence="2">1.2.1.88</ecNumber>
    </recommendedName>
</protein>
<feature type="domain" description="Proline dehydrogenase" evidence="9">
    <location>
        <begin position="145"/>
        <end position="439"/>
    </location>
</feature>
<dbReference type="EC" id="1.2.1.88" evidence="2"/>
<comment type="pathway">
    <text evidence="1">Amino-acid degradation; L-proline degradation into L-glutamate; L-glutamate from L-proline: step 2/2.</text>
</comment>
<feature type="active site" evidence="6">
    <location>
        <position position="755"/>
    </location>
</feature>
<dbReference type="InterPro" id="IPR002872">
    <property type="entry name" value="Proline_DH_dom"/>
</dbReference>
<dbReference type="GO" id="GO:0010133">
    <property type="term" value="P:L-proline catabolic process to L-glutamate"/>
    <property type="evidence" value="ECO:0007669"/>
    <property type="project" value="InterPro"/>
</dbReference>
<dbReference type="SUPFAM" id="SSF51730">
    <property type="entry name" value="FAD-linked oxidoreductase"/>
    <property type="match status" value="1"/>
</dbReference>
<dbReference type="RefSeq" id="WP_184022072.1">
    <property type="nucleotide sequence ID" value="NZ_JACHFD010000034.1"/>
</dbReference>
<dbReference type="PANTHER" id="PTHR42862">
    <property type="entry name" value="DELTA-1-PYRROLINE-5-CARBOXYLATE DEHYDROGENASE 1, ISOFORM A-RELATED"/>
    <property type="match status" value="1"/>
</dbReference>
<evidence type="ECO:0000259" key="8">
    <source>
        <dbReference type="Pfam" id="PF00171"/>
    </source>
</evidence>
<dbReference type="InterPro" id="IPR025703">
    <property type="entry name" value="Bifunct_PutA"/>
</dbReference>
<comment type="caution">
    <text evidence="10">The sequence shown here is derived from an EMBL/GenBank/DDBJ whole genome shotgun (WGS) entry which is preliminary data.</text>
</comment>
<dbReference type="GO" id="GO:0009898">
    <property type="term" value="C:cytoplasmic side of plasma membrane"/>
    <property type="evidence" value="ECO:0007669"/>
    <property type="project" value="TreeGrafter"/>
</dbReference>
<organism evidence="10 11">
    <name type="scientific">Haloferula luteola</name>
    <dbReference type="NCBI Taxonomy" id="595692"/>
    <lineage>
        <taxon>Bacteria</taxon>
        <taxon>Pseudomonadati</taxon>
        <taxon>Verrucomicrobiota</taxon>
        <taxon>Verrucomicrobiia</taxon>
        <taxon>Verrucomicrobiales</taxon>
        <taxon>Verrucomicrobiaceae</taxon>
        <taxon>Haloferula</taxon>
    </lineage>
</organism>
<dbReference type="InterPro" id="IPR016163">
    <property type="entry name" value="Ald_DH_C"/>
</dbReference>
<evidence type="ECO:0000256" key="3">
    <source>
        <dbReference type="ARBA" id="ARBA00023002"/>
    </source>
</evidence>
<keyword evidence="3 10" id="KW-0560">Oxidoreductase</keyword>
<dbReference type="InterPro" id="IPR015590">
    <property type="entry name" value="Aldehyde_DH_dom"/>
</dbReference>
<dbReference type="Gene3D" id="3.40.605.10">
    <property type="entry name" value="Aldehyde Dehydrogenase, Chain A, domain 1"/>
    <property type="match status" value="1"/>
</dbReference>
<evidence type="ECO:0000259" key="9">
    <source>
        <dbReference type="Pfam" id="PF01619"/>
    </source>
</evidence>
<keyword evidence="4" id="KW-0520">NAD</keyword>
<evidence type="ECO:0000256" key="4">
    <source>
        <dbReference type="ARBA" id="ARBA00023027"/>
    </source>
</evidence>
<evidence type="ECO:0000256" key="2">
    <source>
        <dbReference type="ARBA" id="ARBA00012884"/>
    </source>
</evidence>
<dbReference type="InterPro" id="IPR016160">
    <property type="entry name" value="Ald_DH_CS_CYS"/>
</dbReference>
<evidence type="ECO:0000256" key="7">
    <source>
        <dbReference type="SAM" id="MobiDB-lite"/>
    </source>
</evidence>
<evidence type="ECO:0000256" key="1">
    <source>
        <dbReference type="ARBA" id="ARBA00004786"/>
    </source>
</evidence>
<dbReference type="GO" id="GO:0003700">
    <property type="term" value="F:DNA-binding transcription factor activity"/>
    <property type="evidence" value="ECO:0007669"/>
    <property type="project" value="InterPro"/>
</dbReference>
<feature type="active site" evidence="6">
    <location>
        <position position="789"/>
    </location>
</feature>
<feature type="region of interest" description="Disordered" evidence="7">
    <location>
        <begin position="1157"/>
        <end position="1176"/>
    </location>
</feature>
<dbReference type="Pfam" id="PF01619">
    <property type="entry name" value="Pro_dh"/>
    <property type="match status" value="1"/>
</dbReference>
<dbReference type="PROSITE" id="PS00070">
    <property type="entry name" value="ALDEHYDE_DEHYDR_CYS"/>
    <property type="match status" value="1"/>
</dbReference>
<accession>A0A840V9J5</accession>
<evidence type="ECO:0000313" key="10">
    <source>
        <dbReference type="EMBL" id="MBB5353746.1"/>
    </source>
</evidence>
<dbReference type="GO" id="GO:0004657">
    <property type="term" value="F:proline dehydrogenase activity"/>
    <property type="evidence" value="ECO:0007669"/>
    <property type="project" value="InterPro"/>
</dbReference>
<dbReference type="Gene3D" id="3.40.309.10">
    <property type="entry name" value="Aldehyde Dehydrogenase, Chain A, domain 2"/>
    <property type="match status" value="1"/>
</dbReference>
<dbReference type="PANTHER" id="PTHR42862:SF1">
    <property type="entry name" value="DELTA-1-PYRROLINE-5-CARBOXYLATE DEHYDROGENASE 2, ISOFORM A-RELATED"/>
    <property type="match status" value="1"/>
</dbReference>
<dbReference type="Proteomes" id="UP000557717">
    <property type="component" value="Unassembled WGS sequence"/>
</dbReference>
<dbReference type="Pfam" id="PF00171">
    <property type="entry name" value="Aldedh"/>
    <property type="match status" value="1"/>
</dbReference>
<dbReference type="InterPro" id="IPR016162">
    <property type="entry name" value="Ald_DH_N"/>
</dbReference>
<dbReference type="AlphaFoldDB" id="A0A840V9J5"/>
<keyword evidence="11" id="KW-1185">Reference proteome</keyword>
<reference evidence="10 11" key="1">
    <citation type="submission" date="2020-08" db="EMBL/GenBank/DDBJ databases">
        <title>Genomic Encyclopedia of Type Strains, Phase IV (KMG-IV): sequencing the most valuable type-strain genomes for metagenomic binning, comparative biology and taxonomic classification.</title>
        <authorList>
            <person name="Goeker M."/>
        </authorList>
    </citation>
    <scope>NUCLEOTIDE SEQUENCE [LARGE SCALE GENOMIC DNA]</scope>
    <source>
        <strain evidence="10 11">YC6886</strain>
    </source>
</reference>